<organism evidence="2">
    <name type="scientific">Caldithrix abyssi</name>
    <dbReference type="NCBI Taxonomy" id="187145"/>
    <lineage>
        <taxon>Bacteria</taxon>
        <taxon>Pseudomonadati</taxon>
        <taxon>Calditrichota</taxon>
        <taxon>Calditrichia</taxon>
        <taxon>Calditrichales</taxon>
        <taxon>Calditrichaceae</taxon>
        <taxon>Caldithrix</taxon>
    </lineage>
</organism>
<evidence type="ECO:0000313" key="2">
    <source>
        <dbReference type="EMBL" id="HGY56233.1"/>
    </source>
</evidence>
<name>A0A7V4U248_CALAY</name>
<comment type="caution">
    <text evidence="2">The sequence shown here is derived from an EMBL/GenBank/DDBJ whole genome shotgun (WGS) entry which is preliminary data.</text>
</comment>
<reference evidence="2" key="1">
    <citation type="journal article" date="2020" name="mSystems">
        <title>Genome- and Community-Level Interaction Insights into Carbon Utilization and Element Cycling Functions of Hydrothermarchaeota in Hydrothermal Sediment.</title>
        <authorList>
            <person name="Zhou Z."/>
            <person name="Liu Y."/>
            <person name="Xu W."/>
            <person name="Pan J."/>
            <person name="Luo Z.H."/>
            <person name="Li M."/>
        </authorList>
    </citation>
    <scope>NUCLEOTIDE SEQUENCE [LARGE SCALE GENOMIC DNA]</scope>
    <source>
        <strain evidence="2">HyVt-577</strain>
    </source>
</reference>
<dbReference type="GO" id="GO:0035438">
    <property type="term" value="F:cyclic-di-GMP binding"/>
    <property type="evidence" value="ECO:0007669"/>
    <property type="project" value="InterPro"/>
</dbReference>
<dbReference type="Proteomes" id="UP000885779">
    <property type="component" value="Unassembled WGS sequence"/>
</dbReference>
<sequence length="137" mass="15440">MDKRTIDRARIPGTQLQYKKMNNTGLLSPMSKPVDVRNFSKSGLSFYGEGNMNNGDAILMKVIFPDGKQLRLKGEVRWSHENASVNRYSIGVQFFPFGHGGKYNRPEALDLLREKTGQHILNISNNENNGNDTESLP</sequence>
<gene>
    <name evidence="2" type="ORF">ENK44_11050</name>
</gene>
<accession>A0A7V4U248</accession>
<proteinExistence type="predicted"/>
<feature type="domain" description="PilZ" evidence="1">
    <location>
        <begin position="35"/>
        <end position="95"/>
    </location>
</feature>
<dbReference type="Gene3D" id="2.40.10.220">
    <property type="entry name" value="predicted glycosyltransferase like domains"/>
    <property type="match status" value="1"/>
</dbReference>
<dbReference type="AlphaFoldDB" id="A0A7V4U248"/>
<dbReference type="InterPro" id="IPR009875">
    <property type="entry name" value="PilZ_domain"/>
</dbReference>
<dbReference type="Pfam" id="PF07238">
    <property type="entry name" value="PilZ"/>
    <property type="match status" value="1"/>
</dbReference>
<protein>
    <submittedName>
        <fullName evidence="2">PilZ domain-containing protein</fullName>
    </submittedName>
</protein>
<dbReference type="EMBL" id="DRQG01000105">
    <property type="protein sequence ID" value="HGY56233.1"/>
    <property type="molecule type" value="Genomic_DNA"/>
</dbReference>
<evidence type="ECO:0000259" key="1">
    <source>
        <dbReference type="Pfam" id="PF07238"/>
    </source>
</evidence>